<feature type="region of interest" description="Disordered" evidence="3">
    <location>
        <begin position="54"/>
        <end position="126"/>
    </location>
</feature>
<protein>
    <submittedName>
        <fullName evidence="4">Putative Heat shock 70 kDa protein 14</fullName>
    </submittedName>
</protein>
<dbReference type="GO" id="GO:0005524">
    <property type="term" value="F:ATP binding"/>
    <property type="evidence" value="ECO:0007669"/>
    <property type="project" value="UniProtKB-KW"/>
</dbReference>
<name>A0A8K0I4B2_COCNU</name>
<keyword evidence="2" id="KW-0067">ATP-binding</keyword>
<dbReference type="PANTHER" id="PTHR45639">
    <property type="entry name" value="HSC70CB, ISOFORM G-RELATED"/>
    <property type="match status" value="1"/>
</dbReference>
<organism evidence="4 5">
    <name type="scientific">Cocos nucifera</name>
    <name type="common">Coconut palm</name>
    <dbReference type="NCBI Taxonomy" id="13894"/>
    <lineage>
        <taxon>Eukaryota</taxon>
        <taxon>Viridiplantae</taxon>
        <taxon>Streptophyta</taxon>
        <taxon>Embryophyta</taxon>
        <taxon>Tracheophyta</taxon>
        <taxon>Spermatophyta</taxon>
        <taxon>Magnoliopsida</taxon>
        <taxon>Liliopsida</taxon>
        <taxon>Arecaceae</taxon>
        <taxon>Arecoideae</taxon>
        <taxon>Cocoseae</taxon>
        <taxon>Attaleinae</taxon>
        <taxon>Cocos</taxon>
    </lineage>
</organism>
<gene>
    <name evidence="4" type="ORF">COCNU_03G016020</name>
</gene>
<sequence>MSHPTSTKMVVNECAEAETWLGEKKQQQDALPKHAVPVLLCADVRRKAETLDRFCRPIMTKPRPPPAKPQTPPPAETAAPSQANEQQPQGDGASGEHMVDESGQAPPTAAEPMDTDKSGSVPDPAA</sequence>
<evidence type="ECO:0000313" key="4">
    <source>
        <dbReference type="EMBL" id="KAG1335483.1"/>
    </source>
</evidence>
<feature type="compositionally biased region" description="Pro residues" evidence="3">
    <location>
        <begin position="62"/>
        <end position="75"/>
    </location>
</feature>
<dbReference type="Proteomes" id="UP000797356">
    <property type="component" value="Chromosome 3"/>
</dbReference>
<keyword evidence="5" id="KW-1185">Reference proteome</keyword>
<dbReference type="InterPro" id="IPR013126">
    <property type="entry name" value="Hsp_70_fam"/>
</dbReference>
<evidence type="ECO:0000256" key="2">
    <source>
        <dbReference type="ARBA" id="ARBA00022840"/>
    </source>
</evidence>
<reference evidence="4" key="1">
    <citation type="journal article" date="2017" name="Gigascience">
        <title>The genome draft of coconut (Cocos nucifera).</title>
        <authorList>
            <person name="Xiao Y."/>
            <person name="Xu P."/>
            <person name="Fan H."/>
            <person name="Baudouin L."/>
            <person name="Xia W."/>
            <person name="Bocs S."/>
            <person name="Xu J."/>
            <person name="Li Q."/>
            <person name="Guo A."/>
            <person name="Zhou L."/>
            <person name="Li J."/>
            <person name="Wu Y."/>
            <person name="Ma Z."/>
            <person name="Armero A."/>
            <person name="Issali A.E."/>
            <person name="Liu N."/>
            <person name="Peng M."/>
            <person name="Yang Y."/>
        </authorList>
    </citation>
    <scope>NUCLEOTIDE SEQUENCE</scope>
    <source>
        <tissue evidence="4">Spear leaf of Hainan Tall coconut</tissue>
    </source>
</reference>
<dbReference type="GO" id="GO:0005829">
    <property type="term" value="C:cytosol"/>
    <property type="evidence" value="ECO:0007669"/>
    <property type="project" value="TreeGrafter"/>
</dbReference>
<proteinExistence type="predicted"/>
<evidence type="ECO:0000313" key="5">
    <source>
        <dbReference type="Proteomes" id="UP000797356"/>
    </source>
</evidence>
<dbReference type="GO" id="GO:0005634">
    <property type="term" value="C:nucleus"/>
    <property type="evidence" value="ECO:0007669"/>
    <property type="project" value="TreeGrafter"/>
</dbReference>
<accession>A0A8K0I4B2</accession>
<keyword evidence="4" id="KW-0346">Stress response</keyword>
<dbReference type="AlphaFoldDB" id="A0A8K0I4B2"/>
<dbReference type="PANTHER" id="PTHR45639:SF4">
    <property type="entry name" value="HSC70CB, ISOFORM G"/>
    <property type="match status" value="1"/>
</dbReference>
<dbReference type="OrthoDB" id="1741903at2759"/>
<keyword evidence="1" id="KW-0547">Nucleotide-binding</keyword>
<comment type="caution">
    <text evidence="4">The sequence shown here is derived from an EMBL/GenBank/DDBJ whole genome shotgun (WGS) entry which is preliminary data.</text>
</comment>
<reference evidence="4" key="2">
    <citation type="submission" date="2019-07" db="EMBL/GenBank/DDBJ databases">
        <authorList>
            <person name="Yang Y."/>
            <person name="Bocs S."/>
            <person name="Baudouin L."/>
        </authorList>
    </citation>
    <scope>NUCLEOTIDE SEQUENCE</scope>
    <source>
        <tissue evidence="4">Spear leaf of Hainan Tall coconut</tissue>
    </source>
</reference>
<evidence type="ECO:0000256" key="3">
    <source>
        <dbReference type="SAM" id="MobiDB-lite"/>
    </source>
</evidence>
<dbReference type="GO" id="GO:0140662">
    <property type="term" value="F:ATP-dependent protein folding chaperone"/>
    <property type="evidence" value="ECO:0007669"/>
    <property type="project" value="InterPro"/>
</dbReference>
<dbReference type="EMBL" id="CM017874">
    <property type="protein sequence ID" value="KAG1335483.1"/>
    <property type="molecule type" value="Genomic_DNA"/>
</dbReference>
<evidence type="ECO:0000256" key="1">
    <source>
        <dbReference type="ARBA" id="ARBA00022741"/>
    </source>
</evidence>